<evidence type="ECO:0000313" key="2">
    <source>
        <dbReference type="EMBL" id="RWU22191.1"/>
    </source>
</evidence>
<name>A0A443ZRY6_9PSED</name>
<proteinExistence type="predicted"/>
<gene>
    <name evidence="2" type="ORF">DM813_13485</name>
</gene>
<dbReference type="RefSeq" id="WP_128323866.1">
    <property type="nucleotide sequence ID" value="NZ_QJRG01000044.1"/>
</dbReference>
<evidence type="ECO:0000256" key="1">
    <source>
        <dbReference type="SAM" id="MobiDB-lite"/>
    </source>
</evidence>
<feature type="region of interest" description="Disordered" evidence="1">
    <location>
        <begin position="18"/>
        <end position="38"/>
    </location>
</feature>
<accession>A0A443ZRY6</accession>
<comment type="caution">
    <text evidence="2">The sequence shown here is derived from an EMBL/GenBank/DDBJ whole genome shotgun (WGS) entry which is preliminary data.</text>
</comment>
<evidence type="ECO:0000313" key="3">
    <source>
        <dbReference type="Proteomes" id="UP000288983"/>
    </source>
</evidence>
<organism evidence="2 3">
    <name type="scientific">Pseudomonas alkylphenolica</name>
    <dbReference type="NCBI Taxonomy" id="237609"/>
    <lineage>
        <taxon>Bacteria</taxon>
        <taxon>Pseudomonadati</taxon>
        <taxon>Pseudomonadota</taxon>
        <taxon>Gammaproteobacteria</taxon>
        <taxon>Pseudomonadales</taxon>
        <taxon>Pseudomonadaceae</taxon>
        <taxon>Pseudomonas</taxon>
    </lineage>
</organism>
<feature type="compositionally biased region" description="Polar residues" evidence="1">
    <location>
        <begin position="28"/>
        <end position="38"/>
    </location>
</feature>
<reference evidence="2 3" key="1">
    <citation type="submission" date="2018-06" db="EMBL/GenBank/DDBJ databases">
        <title>Bacteria isolated from soil of Wuhan.</title>
        <authorList>
            <person name="Wei X."/>
            <person name="Chunhua H."/>
        </authorList>
    </citation>
    <scope>NUCLEOTIDE SEQUENCE [LARGE SCALE GENOMIC DNA]</scope>
    <source>
        <strain evidence="3">xwS2</strain>
    </source>
</reference>
<sequence length="496" mass="54615">MVISTSALFNPLATTLQESKSTSDIEPSHSTSITPLTNSAPQKIEWQNNSIADNKQIEANLARLASENPAALKTADALLATLAKLFILIEENELKATTKMLASYASDTPNFGVVGQLGAGGFSRVMDEARHGSARALCDGQEPLTLREKATAFFNLTNSTYFRETMEKIHSSPELKKMAADIVDISYLESKQFAPARGNSKERPSGDQLALYTFKNENKNDASENVHLYEQLKEVAGQKTSSNPAKAGSSLTKVQNDFRQKPEHAEMVWASAADLAADQRLTGRELVFAHYNPRNRVDRDESQFGNQGPIKAFASLSLEQTVVVRGNGFAVWQVKEGTGFFQDAQLQHKPTVAGPSGTTDRFMTAARLLGNGLMNELGLNQPKGAETQEQNNVRAEREMKELVRWMATGYLVDDNHHSMIEVNLGAANHGLPAQWGTALYSEPFSAPIKTEHFTVSSEEVMRVAEQQSTVKTHYENFRYDLQGGRRAKFTPDGRIA</sequence>
<protein>
    <submittedName>
        <fullName evidence="2">Type III effector</fullName>
    </submittedName>
</protein>
<dbReference type="OrthoDB" id="7800626at2"/>
<dbReference type="Proteomes" id="UP000288983">
    <property type="component" value="Unassembled WGS sequence"/>
</dbReference>
<dbReference type="AlphaFoldDB" id="A0A443ZRY6"/>
<dbReference type="EMBL" id="QJRG01000044">
    <property type="protein sequence ID" value="RWU22191.1"/>
    <property type="molecule type" value="Genomic_DNA"/>
</dbReference>